<evidence type="ECO:0000313" key="2">
    <source>
        <dbReference type="Proteomes" id="UP000594638"/>
    </source>
</evidence>
<protein>
    <submittedName>
        <fullName evidence="1">Uncharacterized protein</fullName>
    </submittedName>
</protein>
<evidence type="ECO:0000313" key="1">
    <source>
        <dbReference type="EMBL" id="CAA2998210.1"/>
    </source>
</evidence>
<organism evidence="1 2">
    <name type="scientific">Olea europaea subsp. europaea</name>
    <dbReference type="NCBI Taxonomy" id="158383"/>
    <lineage>
        <taxon>Eukaryota</taxon>
        <taxon>Viridiplantae</taxon>
        <taxon>Streptophyta</taxon>
        <taxon>Embryophyta</taxon>
        <taxon>Tracheophyta</taxon>
        <taxon>Spermatophyta</taxon>
        <taxon>Magnoliopsida</taxon>
        <taxon>eudicotyledons</taxon>
        <taxon>Gunneridae</taxon>
        <taxon>Pentapetalae</taxon>
        <taxon>asterids</taxon>
        <taxon>lamiids</taxon>
        <taxon>Lamiales</taxon>
        <taxon>Oleaceae</taxon>
        <taxon>Oleeae</taxon>
        <taxon>Olea</taxon>
    </lineage>
</organism>
<dbReference type="Proteomes" id="UP000594638">
    <property type="component" value="Unassembled WGS sequence"/>
</dbReference>
<comment type="caution">
    <text evidence="1">The sequence shown here is derived from an EMBL/GenBank/DDBJ whole genome shotgun (WGS) entry which is preliminary data.</text>
</comment>
<dbReference type="EMBL" id="CACTIH010005584">
    <property type="protein sequence ID" value="CAA2998210.1"/>
    <property type="molecule type" value="Genomic_DNA"/>
</dbReference>
<dbReference type="Gramene" id="OE9A116955T1">
    <property type="protein sequence ID" value="OE9A116955C1"/>
    <property type="gene ID" value="OE9A116955"/>
</dbReference>
<reference evidence="1 2" key="1">
    <citation type="submission" date="2019-12" db="EMBL/GenBank/DDBJ databases">
        <authorList>
            <person name="Alioto T."/>
            <person name="Alioto T."/>
            <person name="Gomez Garrido J."/>
        </authorList>
    </citation>
    <scope>NUCLEOTIDE SEQUENCE [LARGE SCALE GENOMIC DNA]</scope>
</reference>
<dbReference type="AlphaFoldDB" id="A0A8S0SZZ0"/>
<name>A0A8S0SZZ0_OLEEU</name>
<sequence length="110" mass="12256">MACTPYPRNCLEMLENQAASLPWSRHVPNVACKSLPRNHLEIHENQAASLRILDITCTPCPKNCQKMPGNQVAFLSRSGRVPDMACTSCPKTTLKCLKIKLRPRRGSDVP</sequence>
<keyword evidence="2" id="KW-1185">Reference proteome</keyword>
<accession>A0A8S0SZZ0</accession>
<proteinExistence type="predicted"/>
<gene>
    <name evidence="1" type="ORF">OLEA9_A116955</name>
</gene>